<organism evidence="1">
    <name type="scientific">Enterococcus faecium</name>
    <name type="common">Streptococcus faecium</name>
    <dbReference type="NCBI Taxonomy" id="1352"/>
    <lineage>
        <taxon>Bacteria</taxon>
        <taxon>Bacillati</taxon>
        <taxon>Bacillota</taxon>
        <taxon>Bacilli</taxon>
        <taxon>Lactobacillales</taxon>
        <taxon>Enterococcaceae</taxon>
        <taxon>Enterococcus</taxon>
    </lineage>
</organism>
<proteinExistence type="predicted"/>
<evidence type="ECO:0000313" key="1">
    <source>
        <dbReference type="EMBL" id="AJY53562.1"/>
    </source>
</evidence>
<name>A0A0D5MC89_ENTFC</name>
<keyword evidence="1" id="KW-0614">Plasmid</keyword>
<dbReference type="RefSeq" id="WP_172686634.1">
    <property type="nucleotide sequence ID" value="NZ_KP342511.1"/>
</dbReference>
<reference evidence="1" key="1">
    <citation type="journal article" date="2015" name="J. Antimicrob. Chemother.">
        <title>Vancomycin-resistant Enterococcus faecium harbouring vanN in Canada: a case and complete sequence of pEfm12493 harbouring the vanN operon.</title>
        <authorList>
            <person name="Boyd D.A."/>
            <person name="Levesque S."/>
            <person name="Picard A.C."/>
            <person name="Golding G.R."/>
        </authorList>
    </citation>
    <scope>NUCLEOTIDE SEQUENCE</scope>
    <source>
        <strain evidence="1">N12-493</strain>
        <plasmid evidence="1">pEfm12493</plasmid>
    </source>
</reference>
<sequence>MDFPYNQLRKEEKYARPKWLSMLSLVALAIPTVVANQVIFARETEKAIEGITTMNPLEQTG</sequence>
<geneLocation type="plasmid" evidence="1">
    <name>pEfm12493</name>
</geneLocation>
<dbReference type="AlphaFoldDB" id="A0A0D5MC89"/>
<protein>
    <submittedName>
        <fullName evidence="1">Uncharacterized protein</fullName>
    </submittedName>
</protein>
<gene>
    <name evidence="1" type="ORF">pEfm12493_078</name>
</gene>
<dbReference type="EMBL" id="KP342511">
    <property type="protein sequence ID" value="AJY53562.1"/>
    <property type="molecule type" value="Genomic_DNA"/>
</dbReference>
<accession>A0A0D5MC89</accession>